<dbReference type="Proteomes" id="UP000237718">
    <property type="component" value="Unassembled WGS sequence"/>
</dbReference>
<proteinExistence type="predicted"/>
<dbReference type="OrthoDB" id="7203955at2"/>
<evidence type="ECO:0000313" key="6">
    <source>
        <dbReference type="EMBL" id="WOI33939.1"/>
    </source>
</evidence>
<keyword evidence="8" id="KW-1185">Reference proteome</keyword>
<feature type="domain" description="Outer membrane protein assembly factor BamE" evidence="4">
    <location>
        <begin position="38"/>
        <end position="109"/>
    </location>
</feature>
<evidence type="ECO:0000313" key="8">
    <source>
        <dbReference type="Proteomes" id="UP001302666"/>
    </source>
</evidence>
<evidence type="ECO:0000256" key="3">
    <source>
        <dbReference type="SAM" id="SignalP"/>
    </source>
</evidence>
<accession>A0A2T1AD28</accession>
<dbReference type="EMBL" id="CP136704">
    <property type="protein sequence ID" value="WOI33939.1"/>
    <property type="molecule type" value="Genomic_DNA"/>
</dbReference>
<dbReference type="Pfam" id="PF04355">
    <property type="entry name" value="BamE"/>
    <property type="match status" value="1"/>
</dbReference>
<feature type="chain" id="PRO_5015481970" evidence="3">
    <location>
        <begin position="30"/>
        <end position="156"/>
    </location>
</feature>
<evidence type="ECO:0000256" key="1">
    <source>
        <dbReference type="ARBA" id="ARBA00022729"/>
    </source>
</evidence>
<gene>
    <name evidence="6" type="primary">bamE</name>
    <name evidence="5" type="ORF">CLV89_110109</name>
    <name evidence="6" type="ORF">R1T40_04130</name>
</gene>
<evidence type="ECO:0000313" key="7">
    <source>
        <dbReference type="Proteomes" id="UP000237718"/>
    </source>
</evidence>
<name>A0A2T1AD28_TRISK</name>
<sequence length="156" mass="16901">MIASPKTVKTALRGALLVGAVLAVTACTAQYRKHGWIPGPDLLNEVVVGVDTRDSVAETVGEPTIDSLADESGYYYVTSRVKRFGAKEPQVVSRDLVAITFASSGVVDSVQRYTLEDGRVIPLERRVTDSSLEDKTFLRQLVGNLGNFNPGSFLQQ</sequence>
<dbReference type="EMBL" id="PVUF01000010">
    <property type="protein sequence ID" value="PRZ46437.1"/>
    <property type="molecule type" value="Genomic_DNA"/>
</dbReference>
<dbReference type="RefSeq" id="WP_106164554.1">
    <property type="nucleotide sequence ID" value="NZ_CP136704.1"/>
</dbReference>
<dbReference type="GO" id="GO:0019867">
    <property type="term" value="C:outer membrane"/>
    <property type="evidence" value="ECO:0007669"/>
    <property type="project" value="InterPro"/>
</dbReference>
<feature type="signal peptide" evidence="3">
    <location>
        <begin position="1"/>
        <end position="29"/>
    </location>
</feature>
<dbReference type="InterPro" id="IPR007450">
    <property type="entry name" value="BamE_dom"/>
</dbReference>
<organism evidence="5 7">
    <name type="scientific">Tritonibacter scottomollicae</name>
    <name type="common">Epibacterium scottomollicae</name>
    <dbReference type="NCBI Taxonomy" id="483013"/>
    <lineage>
        <taxon>Bacteria</taxon>
        <taxon>Pseudomonadati</taxon>
        <taxon>Pseudomonadota</taxon>
        <taxon>Alphaproteobacteria</taxon>
        <taxon>Rhodobacterales</taxon>
        <taxon>Paracoccaceae</taxon>
        <taxon>Tritonibacter</taxon>
    </lineage>
</organism>
<evidence type="ECO:0000259" key="4">
    <source>
        <dbReference type="Pfam" id="PF04355"/>
    </source>
</evidence>
<protein>
    <submittedName>
        <fullName evidence="5">Beta-barrel assembly machine subunit BamE</fullName>
    </submittedName>
    <submittedName>
        <fullName evidence="6">Outer membrane protein assembly factor BamE</fullName>
    </submittedName>
</protein>
<dbReference type="Gene3D" id="3.30.1450.10">
    <property type="match status" value="1"/>
</dbReference>
<keyword evidence="2" id="KW-0472">Membrane</keyword>
<dbReference type="AlphaFoldDB" id="A0A2T1AD28"/>
<dbReference type="PROSITE" id="PS51257">
    <property type="entry name" value="PROKAR_LIPOPROTEIN"/>
    <property type="match status" value="1"/>
</dbReference>
<evidence type="ECO:0000256" key="2">
    <source>
        <dbReference type="ARBA" id="ARBA00023136"/>
    </source>
</evidence>
<dbReference type="Proteomes" id="UP001302666">
    <property type="component" value="Chromosome"/>
</dbReference>
<evidence type="ECO:0000313" key="5">
    <source>
        <dbReference type="EMBL" id="PRZ46437.1"/>
    </source>
</evidence>
<keyword evidence="1 3" id="KW-0732">Signal</keyword>
<reference evidence="5 7" key="1">
    <citation type="submission" date="2018-03" db="EMBL/GenBank/DDBJ databases">
        <title>Genomic Encyclopedia of Archaeal and Bacterial Type Strains, Phase II (KMG-II): from individual species to whole genera.</title>
        <authorList>
            <person name="Goeker M."/>
        </authorList>
    </citation>
    <scope>NUCLEOTIDE SEQUENCE [LARGE SCALE GENOMIC DNA]</scope>
    <source>
        <strain evidence="5 7">DSM 25328</strain>
    </source>
</reference>
<dbReference type="InterPro" id="IPR037873">
    <property type="entry name" value="BamE-like"/>
</dbReference>
<reference evidence="6 8" key="2">
    <citation type="submission" date="2023-10" db="EMBL/GenBank/DDBJ databases">
        <title>Eight complete genome sequences of bacteria isolated from laboratory stock of Giant Kelp gametophytes.</title>
        <authorList>
            <person name="Tolentino B."/>
            <person name="Nuzhdin S."/>
        </authorList>
    </citation>
    <scope>NUCLEOTIDE SEQUENCE [LARGE SCALE GENOMIC DNA]</scope>
    <source>
        <strain evidence="6 8">LC.270.F.C4</strain>
    </source>
</reference>